<evidence type="ECO:0000313" key="2">
    <source>
        <dbReference type="EMBL" id="EIW82984.1"/>
    </source>
</evidence>
<evidence type="ECO:0000256" key="1">
    <source>
        <dbReference type="SAM" id="MobiDB-lite"/>
    </source>
</evidence>
<reference evidence="3" key="1">
    <citation type="journal article" date="2012" name="Science">
        <title>The Paleozoic origin of enzymatic lignin decomposition reconstructed from 31 fungal genomes.</title>
        <authorList>
            <person name="Floudas D."/>
            <person name="Binder M."/>
            <person name="Riley R."/>
            <person name="Barry K."/>
            <person name="Blanchette R.A."/>
            <person name="Henrissat B."/>
            <person name="Martinez A.T."/>
            <person name="Otillar R."/>
            <person name="Spatafora J.W."/>
            <person name="Yadav J.S."/>
            <person name="Aerts A."/>
            <person name="Benoit I."/>
            <person name="Boyd A."/>
            <person name="Carlson A."/>
            <person name="Copeland A."/>
            <person name="Coutinho P.M."/>
            <person name="de Vries R.P."/>
            <person name="Ferreira P."/>
            <person name="Findley K."/>
            <person name="Foster B."/>
            <person name="Gaskell J."/>
            <person name="Glotzer D."/>
            <person name="Gorecki P."/>
            <person name="Heitman J."/>
            <person name="Hesse C."/>
            <person name="Hori C."/>
            <person name="Igarashi K."/>
            <person name="Jurgens J.A."/>
            <person name="Kallen N."/>
            <person name="Kersten P."/>
            <person name="Kohler A."/>
            <person name="Kuees U."/>
            <person name="Kumar T.K.A."/>
            <person name="Kuo A."/>
            <person name="LaButti K."/>
            <person name="Larrondo L.F."/>
            <person name="Lindquist E."/>
            <person name="Ling A."/>
            <person name="Lombard V."/>
            <person name="Lucas S."/>
            <person name="Lundell T."/>
            <person name="Martin R."/>
            <person name="McLaughlin D.J."/>
            <person name="Morgenstern I."/>
            <person name="Morin E."/>
            <person name="Murat C."/>
            <person name="Nagy L.G."/>
            <person name="Nolan M."/>
            <person name="Ohm R.A."/>
            <person name="Patyshakuliyeva A."/>
            <person name="Rokas A."/>
            <person name="Ruiz-Duenas F.J."/>
            <person name="Sabat G."/>
            <person name="Salamov A."/>
            <person name="Samejima M."/>
            <person name="Schmutz J."/>
            <person name="Slot J.C."/>
            <person name="St John F."/>
            <person name="Stenlid J."/>
            <person name="Sun H."/>
            <person name="Sun S."/>
            <person name="Syed K."/>
            <person name="Tsang A."/>
            <person name="Wiebenga A."/>
            <person name="Young D."/>
            <person name="Pisabarro A."/>
            <person name="Eastwood D.C."/>
            <person name="Martin F."/>
            <person name="Cullen D."/>
            <person name="Grigoriev I.V."/>
            <person name="Hibbett D.S."/>
        </authorList>
    </citation>
    <scope>NUCLEOTIDE SEQUENCE [LARGE SCALE GENOMIC DNA]</scope>
    <source>
        <strain evidence="3">RWD-64-598 SS2</strain>
    </source>
</reference>
<gene>
    <name evidence="2" type="ORF">CONPUDRAFT_152028</name>
</gene>
<feature type="region of interest" description="Disordered" evidence="1">
    <location>
        <begin position="364"/>
        <end position="390"/>
    </location>
</feature>
<proteinExistence type="predicted"/>
<dbReference type="InterPro" id="IPR046521">
    <property type="entry name" value="DUF6698"/>
</dbReference>
<sequence length="431" mass="47751">MTTHNGPGQLGAAVKDFQDNNNYAAAEDAASNINNEDDQCFVRPSDVAPLPASADMLQICKYYQDLQEEYGGVYKALAAAKTKIAILYALLLAKARCNFDKGLSLRTIANSNKIRSEGGQYGVCVWPWPHDGIFPVSPLALAMDPGSPEHWEDANKMALGAMAELYAFLSLEMRPLMEKEPSFAQLFIDGINLAWRPYMSHLRDAMPTIVPALTVDQKLSLLKRDIKSKHYNCVPPVFYTNPEIQDPSTLLMSEPIVKVIIIKLFSKSGLRFCCVPRPRSNTNGHKWGVKTISTPMIASGATDVRYLLTTDNEYSTPSSPSGINYTSDRDYLLGKLTTLNPKWVQKVQEFYNFEIFGIPPSSDGPANAAPAAKPNAAQQQQDAELQPTTSLSEQIWGNHECCSQSHRLHWDQAKPYIGQALPEPWLGLLRA</sequence>
<protein>
    <submittedName>
        <fullName evidence="2">Uncharacterized protein</fullName>
    </submittedName>
</protein>
<dbReference type="AlphaFoldDB" id="A0A5M3MW70"/>
<dbReference type="Pfam" id="PF20414">
    <property type="entry name" value="DUF6698"/>
    <property type="match status" value="1"/>
</dbReference>
<accession>A0A5M3MW70</accession>
<evidence type="ECO:0000313" key="3">
    <source>
        <dbReference type="Proteomes" id="UP000053558"/>
    </source>
</evidence>
<name>A0A5M3MW70_CONPW</name>
<organism evidence="2 3">
    <name type="scientific">Coniophora puteana (strain RWD-64-598)</name>
    <name type="common">Brown rot fungus</name>
    <dbReference type="NCBI Taxonomy" id="741705"/>
    <lineage>
        <taxon>Eukaryota</taxon>
        <taxon>Fungi</taxon>
        <taxon>Dikarya</taxon>
        <taxon>Basidiomycota</taxon>
        <taxon>Agaricomycotina</taxon>
        <taxon>Agaricomycetes</taxon>
        <taxon>Agaricomycetidae</taxon>
        <taxon>Boletales</taxon>
        <taxon>Coniophorineae</taxon>
        <taxon>Coniophoraceae</taxon>
        <taxon>Coniophora</taxon>
    </lineage>
</organism>
<dbReference type="KEGG" id="cput:CONPUDRAFT_152028"/>
<comment type="caution">
    <text evidence="2">The sequence shown here is derived from an EMBL/GenBank/DDBJ whole genome shotgun (WGS) entry which is preliminary data.</text>
</comment>
<dbReference type="EMBL" id="JH711576">
    <property type="protein sequence ID" value="EIW82984.1"/>
    <property type="molecule type" value="Genomic_DNA"/>
</dbReference>
<dbReference type="Proteomes" id="UP000053558">
    <property type="component" value="Unassembled WGS sequence"/>
</dbReference>
<feature type="compositionally biased region" description="Low complexity" evidence="1">
    <location>
        <begin position="364"/>
        <end position="383"/>
    </location>
</feature>
<keyword evidence="3" id="KW-1185">Reference proteome</keyword>
<dbReference type="GeneID" id="19202950"/>
<dbReference type="OrthoDB" id="2857391at2759"/>
<dbReference type="RefSeq" id="XP_007766871.1">
    <property type="nucleotide sequence ID" value="XM_007768681.1"/>
</dbReference>